<keyword evidence="4" id="KW-1185">Reference proteome</keyword>
<dbReference type="EMBL" id="GL377307">
    <property type="protein sequence ID" value="EFI96618.1"/>
    <property type="molecule type" value="Genomic_DNA"/>
</dbReference>
<dbReference type="HOGENOM" id="CLU_548781_0_0_1"/>
<accession>D8Q6D1</accession>
<evidence type="ECO:0000256" key="1">
    <source>
        <dbReference type="SAM" id="MobiDB-lite"/>
    </source>
</evidence>
<dbReference type="Pfam" id="PF12937">
    <property type="entry name" value="F-box-like"/>
    <property type="match status" value="1"/>
</dbReference>
<dbReference type="GeneID" id="9589222"/>
<reference evidence="3 4" key="1">
    <citation type="journal article" date="2010" name="Nat. Biotechnol.">
        <title>Genome sequence of the model mushroom Schizophyllum commune.</title>
        <authorList>
            <person name="Ohm R.A."/>
            <person name="de Jong J.F."/>
            <person name="Lugones L.G."/>
            <person name="Aerts A."/>
            <person name="Kothe E."/>
            <person name="Stajich J.E."/>
            <person name="de Vries R.P."/>
            <person name="Record E."/>
            <person name="Levasseur A."/>
            <person name="Baker S.E."/>
            <person name="Bartholomew K.A."/>
            <person name="Coutinho P.M."/>
            <person name="Erdmann S."/>
            <person name="Fowler T.J."/>
            <person name="Gathman A.C."/>
            <person name="Lombard V."/>
            <person name="Henrissat B."/>
            <person name="Knabe N."/>
            <person name="Kuees U."/>
            <person name="Lilly W.W."/>
            <person name="Lindquist E."/>
            <person name="Lucas S."/>
            <person name="Magnuson J.K."/>
            <person name="Piumi F."/>
            <person name="Raudaskoski M."/>
            <person name="Salamov A."/>
            <person name="Schmutz J."/>
            <person name="Schwarze F.W.M.R."/>
            <person name="vanKuyk P.A."/>
            <person name="Horton J.S."/>
            <person name="Grigoriev I.V."/>
            <person name="Woesten H.A.B."/>
        </authorList>
    </citation>
    <scope>NUCLEOTIDE SEQUENCE [LARGE SCALE GENOMIC DNA]</scope>
    <source>
        <strain evidence="4">H4-8 / FGSC 9210</strain>
    </source>
</reference>
<organism evidence="4">
    <name type="scientific">Schizophyllum commune (strain H4-8 / FGSC 9210)</name>
    <name type="common">Split gill fungus</name>
    <dbReference type="NCBI Taxonomy" id="578458"/>
    <lineage>
        <taxon>Eukaryota</taxon>
        <taxon>Fungi</taxon>
        <taxon>Dikarya</taxon>
        <taxon>Basidiomycota</taxon>
        <taxon>Agaricomycotina</taxon>
        <taxon>Agaricomycetes</taxon>
        <taxon>Agaricomycetidae</taxon>
        <taxon>Agaricales</taxon>
        <taxon>Schizophyllaceae</taxon>
        <taxon>Schizophyllum</taxon>
    </lineage>
</organism>
<dbReference type="SUPFAM" id="SSF52047">
    <property type="entry name" value="RNI-like"/>
    <property type="match status" value="1"/>
</dbReference>
<feature type="compositionally biased region" description="Basic and acidic residues" evidence="1">
    <location>
        <begin position="70"/>
        <end position="86"/>
    </location>
</feature>
<dbReference type="InterPro" id="IPR032675">
    <property type="entry name" value="LRR_dom_sf"/>
</dbReference>
<dbReference type="PROSITE" id="PS50181">
    <property type="entry name" value="FBOX"/>
    <property type="match status" value="1"/>
</dbReference>
<dbReference type="InterPro" id="IPR001810">
    <property type="entry name" value="F-box_dom"/>
</dbReference>
<gene>
    <name evidence="3" type="ORF">SCHCODRAFT_110123</name>
</gene>
<dbReference type="VEuPathDB" id="FungiDB:SCHCODRAFT_02580161"/>
<feature type="region of interest" description="Disordered" evidence="1">
    <location>
        <begin position="52"/>
        <end position="86"/>
    </location>
</feature>
<protein>
    <recommendedName>
        <fullName evidence="2">F-box domain-containing protein</fullName>
    </recommendedName>
</protein>
<feature type="compositionally biased region" description="Polar residues" evidence="1">
    <location>
        <begin position="57"/>
        <end position="69"/>
    </location>
</feature>
<dbReference type="Gene3D" id="1.20.1280.50">
    <property type="match status" value="1"/>
</dbReference>
<feature type="non-terminal residue" evidence="3">
    <location>
        <position position="497"/>
    </location>
</feature>
<dbReference type="KEGG" id="scm:SCHCO_02580161"/>
<name>D8Q6D1_SCHCM</name>
<dbReference type="AlphaFoldDB" id="D8Q6D1"/>
<evidence type="ECO:0000259" key="2">
    <source>
        <dbReference type="PROSITE" id="PS50181"/>
    </source>
</evidence>
<dbReference type="OrthoDB" id="3365698at2759"/>
<feature type="domain" description="F-box" evidence="2">
    <location>
        <begin position="146"/>
        <end position="207"/>
    </location>
</feature>
<sequence>MRLLGTDDSRVDHASRASPIVIWRQLDFLPPSPPPPRVEDSSIWAMAMHESADNAASDPQSARNPVANSTERRDNVVKQKAGERREENTVVIPRGGVGDDIAVNNESYEMSKSYADEKSHDFEGPPFFPENSSSRGTESFILVAQTTPVHRLPNELLSEIFEGFLASSLAEDPFLDNPVAMIAASIARVCRTWRQVAYRTPRLWTHLKLPFRPGRLDAYLQHYLVLSRGLPLHIQLANGSIPQLGPMSAYSSRWNTIDLHGRGSDFAESLPPISTPQLEGVNIRLSGCTPSDQTLSLAFLKDASKLSRLAVIASNESHLFTLTLPLASPIVSLKLDIAMLRLSCIIPPLRQCRKTLRELDLAISDPYSTVIGPDEVYRKPVSLRALKSLVLRRNSIDFLRYIKARHLEELVFELPAALISSNLLAFLVRSPSAAIHLRRLDLRYRDNDAETETLLQCFELMSNIEELRVVTASRADDVGKLFGDLECCEDEPPCYQG</sequence>
<evidence type="ECO:0000313" key="4">
    <source>
        <dbReference type="Proteomes" id="UP000007431"/>
    </source>
</evidence>
<dbReference type="InParanoid" id="D8Q6D1"/>
<proteinExistence type="predicted"/>
<dbReference type="RefSeq" id="XP_003031521.1">
    <property type="nucleotide sequence ID" value="XM_003031475.1"/>
</dbReference>
<evidence type="ECO:0000313" key="3">
    <source>
        <dbReference type="EMBL" id="EFI96618.1"/>
    </source>
</evidence>
<dbReference type="Gene3D" id="3.80.10.10">
    <property type="entry name" value="Ribonuclease Inhibitor"/>
    <property type="match status" value="1"/>
</dbReference>
<dbReference type="Proteomes" id="UP000007431">
    <property type="component" value="Unassembled WGS sequence"/>
</dbReference>